<organism evidence="2 3">
    <name type="scientific">Candidatus Gallionella acididurans</name>
    <dbReference type="NCBI Taxonomy" id="1796491"/>
    <lineage>
        <taxon>Bacteria</taxon>
        <taxon>Pseudomonadati</taxon>
        <taxon>Pseudomonadota</taxon>
        <taxon>Betaproteobacteria</taxon>
        <taxon>Nitrosomonadales</taxon>
        <taxon>Gallionellaceae</taxon>
        <taxon>Gallionella</taxon>
    </lineage>
</organism>
<sequence>MTMEVLKNETQIATSRQAIIKKGASALESPFRSLLRRYGFVRGVVLGDYVKSWDVLETLNFIEQHIQKNEPILDIGCYASEIIVSLHKSGYTNLTGADLNSELKQMPFQNAIRYETTNFMQTPFADASFKAITSISVIEHGFDGQALLEEISRLLQPGGYFIASFDYWPEKIDTTGTKFFGMDWKIFSKQEVADFIKQASGYSLVPVGELHYEGQETPIECGGKKYTFGWLVLKKIA</sequence>
<dbReference type="CDD" id="cd02440">
    <property type="entry name" value="AdoMet_MTases"/>
    <property type="match status" value="1"/>
</dbReference>
<accession>A0A139BSX0</accession>
<feature type="domain" description="Methyltransferase type 11" evidence="1">
    <location>
        <begin position="73"/>
        <end position="162"/>
    </location>
</feature>
<gene>
    <name evidence="2" type="ORF">AWT59_1811</name>
</gene>
<name>A0A139BSX0_9PROT</name>
<reference evidence="2 3" key="2">
    <citation type="submission" date="2016-03" db="EMBL/GenBank/DDBJ databases">
        <title>New uncultured bacterium of the family Gallionellaceae from acid mine drainage: description and reconstruction of genome based on metagenomic analysis of microbial community.</title>
        <authorList>
            <person name="Kadnikov V."/>
            <person name="Ivasenko D."/>
            <person name="Beletsky A."/>
            <person name="Mardanov A."/>
            <person name="Danilova E."/>
            <person name="Pimenov N."/>
            <person name="Karnachuk O."/>
            <person name="Ravin N."/>
        </authorList>
    </citation>
    <scope>NUCLEOTIDE SEQUENCE [LARGE SCALE GENOMIC DNA]</scope>
    <source>
        <strain evidence="2">ShG14-8</strain>
    </source>
</reference>
<dbReference type="Pfam" id="PF08241">
    <property type="entry name" value="Methyltransf_11"/>
    <property type="match status" value="1"/>
</dbReference>
<evidence type="ECO:0000313" key="2">
    <source>
        <dbReference type="EMBL" id="KXS32071.1"/>
    </source>
</evidence>
<evidence type="ECO:0000259" key="1">
    <source>
        <dbReference type="Pfam" id="PF08241"/>
    </source>
</evidence>
<dbReference type="SUPFAM" id="SSF53335">
    <property type="entry name" value="S-adenosyl-L-methionine-dependent methyltransferases"/>
    <property type="match status" value="1"/>
</dbReference>
<dbReference type="AlphaFoldDB" id="A0A139BSX0"/>
<reference evidence="2 3" key="1">
    <citation type="submission" date="2016-02" db="EMBL/GenBank/DDBJ databases">
        <authorList>
            <person name="Wen L."/>
            <person name="He K."/>
            <person name="Yang H."/>
        </authorList>
    </citation>
    <scope>NUCLEOTIDE SEQUENCE [LARGE SCALE GENOMIC DNA]</scope>
    <source>
        <strain evidence="2">ShG14-8</strain>
    </source>
</reference>
<dbReference type="InterPro" id="IPR013216">
    <property type="entry name" value="Methyltransf_11"/>
</dbReference>
<proteinExistence type="predicted"/>
<comment type="caution">
    <text evidence="2">The sequence shown here is derived from an EMBL/GenBank/DDBJ whole genome shotgun (WGS) entry which is preliminary data.</text>
</comment>
<dbReference type="GO" id="GO:0008757">
    <property type="term" value="F:S-adenosylmethionine-dependent methyltransferase activity"/>
    <property type="evidence" value="ECO:0007669"/>
    <property type="project" value="InterPro"/>
</dbReference>
<dbReference type="InterPro" id="IPR029063">
    <property type="entry name" value="SAM-dependent_MTases_sf"/>
</dbReference>
<evidence type="ECO:0000313" key="3">
    <source>
        <dbReference type="Proteomes" id="UP000070578"/>
    </source>
</evidence>
<dbReference type="Proteomes" id="UP000070578">
    <property type="component" value="Unassembled WGS sequence"/>
</dbReference>
<protein>
    <recommendedName>
        <fullName evidence="1">Methyltransferase type 11 domain-containing protein</fullName>
    </recommendedName>
</protein>
<dbReference type="Gene3D" id="3.40.50.150">
    <property type="entry name" value="Vaccinia Virus protein VP39"/>
    <property type="match status" value="1"/>
</dbReference>
<dbReference type="EMBL" id="LSLI01000043">
    <property type="protein sequence ID" value="KXS32071.1"/>
    <property type="molecule type" value="Genomic_DNA"/>
</dbReference>